<name>G0EKI4_BRAIP</name>
<dbReference type="GeneID" id="44970475"/>
<accession>G0EKI4</accession>
<keyword evidence="2" id="KW-1185">Reference proteome</keyword>
<dbReference type="PATRIC" id="fig|1045858.4.peg.1956"/>
<gene>
    <name evidence="1" type="ordered locus">Bint_1954</name>
</gene>
<organism evidence="1 2">
    <name type="scientific">Brachyspira intermedia (strain ATCC 51140 / PWS/A)</name>
    <name type="common">Serpulina intermedia</name>
    <dbReference type="NCBI Taxonomy" id="1045858"/>
    <lineage>
        <taxon>Bacteria</taxon>
        <taxon>Pseudomonadati</taxon>
        <taxon>Spirochaetota</taxon>
        <taxon>Spirochaetia</taxon>
        <taxon>Brachyspirales</taxon>
        <taxon>Brachyspiraceae</taxon>
        <taxon>Brachyspira</taxon>
    </lineage>
</organism>
<dbReference type="Gene3D" id="1.10.3210.10">
    <property type="entry name" value="Hypothetical protein af1432"/>
    <property type="match status" value="1"/>
</dbReference>
<protein>
    <submittedName>
        <fullName evidence="1">Uncharacterized protein</fullName>
    </submittedName>
</protein>
<sequence>MRKLSSKTTEFYKTFTHCIPSDKEIAKKEEEILENIINMSTKEVTAYIRQYIIKLTYYRKNFLDVETAELISKMLLEISFVLRIQYLDYLKNKENNTLNNDDYDINNLSKILQLLISEIAMIISVKEYETNNMFNNFDALKSDTTIGHSIRIFIMIIEAVNFFNKKLNQGAANKMRIDFKKTYYKYSEKIYQRYNLINEINTLDSNVKLGVRKIENNTISEIAIGVLMHDISLDKEKDYIPIPSEEKDNHSIKDYGFAKYFMRGNEGVALTVSLHHEYYSHGYGLFTELYKAVLRRNPNHKIEYIVSYDYKDILTLQSLTYLPAKMLEVIDIYDTLTKNMKKTPKEAILFMTENFLEKDIMLDPIMTDVFIEYLKEVKKSNYNKLKITFNSFLYTFFI</sequence>
<dbReference type="RefSeq" id="WP_014488391.1">
    <property type="nucleotide sequence ID" value="NC_017243.1"/>
</dbReference>
<dbReference type="eggNOG" id="COG2206">
    <property type="taxonomic scope" value="Bacteria"/>
</dbReference>
<dbReference type="KEGG" id="bip:Bint_1954"/>
<proteinExistence type="predicted"/>
<evidence type="ECO:0000313" key="1">
    <source>
        <dbReference type="EMBL" id="AEM22570.1"/>
    </source>
</evidence>
<reference evidence="1 2" key="1">
    <citation type="journal article" date="2011" name="BMC Genomics">
        <title>Complete genome sequence of Brachyspira intermedia reveals unique genomic features in Brachyspira species and phage-mediated horizontal gene transfer.</title>
        <authorList>
            <person name="Hafstrom T."/>
            <person name="Jansson D.S."/>
            <person name="Segerman B."/>
        </authorList>
    </citation>
    <scope>NUCLEOTIDE SEQUENCE [LARGE SCALE GENOMIC DNA]</scope>
    <source>
        <strain evidence="2">ATCC 51140 / PWS/A</strain>
    </source>
</reference>
<dbReference type="EMBL" id="CP002874">
    <property type="protein sequence ID" value="AEM22570.1"/>
    <property type="molecule type" value="Genomic_DNA"/>
</dbReference>
<dbReference type="AlphaFoldDB" id="G0EKI4"/>
<evidence type="ECO:0000313" key="2">
    <source>
        <dbReference type="Proteomes" id="UP000008522"/>
    </source>
</evidence>
<dbReference type="HOGENOM" id="CLU_046820_0_0_12"/>
<dbReference type="Proteomes" id="UP000008522">
    <property type="component" value="Chromosome"/>
</dbReference>